<dbReference type="STRING" id="356305.SAMN05421841_3499"/>
<name>A0A1I0RZS3_9FLAO</name>
<evidence type="ECO:0000313" key="2">
    <source>
        <dbReference type="EMBL" id="SEW47330.1"/>
    </source>
</evidence>
<dbReference type="EMBL" id="FOIU01000003">
    <property type="protein sequence ID" value="SEW47330.1"/>
    <property type="molecule type" value="Genomic_DNA"/>
</dbReference>
<evidence type="ECO:0000256" key="1">
    <source>
        <dbReference type="SAM" id="MobiDB-lite"/>
    </source>
</evidence>
<organism evidence="2 3">
    <name type="scientific">Chryseobacterium wanjuense</name>
    <dbReference type="NCBI Taxonomy" id="356305"/>
    <lineage>
        <taxon>Bacteria</taxon>
        <taxon>Pseudomonadati</taxon>
        <taxon>Bacteroidota</taxon>
        <taxon>Flavobacteriia</taxon>
        <taxon>Flavobacteriales</taxon>
        <taxon>Weeksellaceae</taxon>
        <taxon>Chryseobacterium group</taxon>
        <taxon>Chryseobacterium</taxon>
    </lineage>
</organism>
<dbReference type="RefSeq" id="WP_089794887.1">
    <property type="nucleotide sequence ID" value="NZ_FOIU01000003.1"/>
</dbReference>
<reference evidence="3" key="1">
    <citation type="submission" date="2016-10" db="EMBL/GenBank/DDBJ databases">
        <authorList>
            <person name="Varghese N."/>
            <person name="Submissions S."/>
        </authorList>
    </citation>
    <scope>NUCLEOTIDE SEQUENCE [LARGE SCALE GENOMIC DNA]</scope>
    <source>
        <strain evidence="3">DSM 17724</strain>
    </source>
</reference>
<sequence length="202" mass="23120">MKAKQISGVPQQKNGGFHDTESQKVFENSSVAVQKFEILKEKFFSVNQWKSYCSEKLADFQLYDSYGNHLSRKPEIGDFIRIDIPGLGDAEAKGYDWVKITSIFSEKEESYEKIIMCCSPSYIPGQMKNFHIAHFYGARASSCFMIAREGNYIKAAVYGRNERPNFEARFLDKIRNIFIALGGMFGFSKIQWKSLTDGLLEL</sequence>
<dbReference type="Proteomes" id="UP000199469">
    <property type="component" value="Unassembled WGS sequence"/>
</dbReference>
<dbReference type="OrthoDB" id="947646at2"/>
<gene>
    <name evidence="2" type="ORF">SAMN05421841_3499</name>
</gene>
<protein>
    <submittedName>
        <fullName evidence="2">Uncharacterized protein</fullName>
    </submittedName>
</protein>
<dbReference type="AlphaFoldDB" id="A0A1I0RZS3"/>
<feature type="region of interest" description="Disordered" evidence="1">
    <location>
        <begin position="1"/>
        <end position="20"/>
    </location>
</feature>
<proteinExistence type="predicted"/>
<evidence type="ECO:0000313" key="3">
    <source>
        <dbReference type="Proteomes" id="UP000199469"/>
    </source>
</evidence>
<accession>A0A1I0RZS3</accession>
<keyword evidence="3" id="KW-1185">Reference proteome</keyword>